<evidence type="ECO:0000259" key="1">
    <source>
        <dbReference type="Pfam" id="PF07929"/>
    </source>
</evidence>
<dbReference type="AlphaFoldDB" id="A0A0R1NPK7"/>
<feature type="domain" description="Plasmid pRiA4b Orf3-like" evidence="1">
    <location>
        <begin position="13"/>
        <end position="174"/>
    </location>
</feature>
<dbReference type="Proteomes" id="UP000050901">
    <property type="component" value="Unassembled WGS sequence"/>
</dbReference>
<dbReference type="SUPFAM" id="SSF159941">
    <property type="entry name" value="MM3350-like"/>
    <property type="match status" value="1"/>
</dbReference>
<evidence type="ECO:0000313" key="3">
    <source>
        <dbReference type="Proteomes" id="UP000050901"/>
    </source>
</evidence>
<comment type="caution">
    <text evidence="2">The sequence shown here is derived from an EMBL/GenBank/DDBJ whole genome shotgun (WGS) entry which is preliminary data.</text>
</comment>
<organism evidence="2 3">
    <name type="scientific">Limosilactobacillus mucosae DSM 13345</name>
    <dbReference type="NCBI Taxonomy" id="1423771"/>
    <lineage>
        <taxon>Bacteria</taxon>
        <taxon>Bacillati</taxon>
        <taxon>Bacillota</taxon>
        <taxon>Bacilli</taxon>
        <taxon>Lactobacillales</taxon>
        <taxon>Lactobacillaceae</taxon>
        <taxon>Limosilactobacillus</taxon>
    </lineage>
</organism>
<reference evidence="2 3" key="1">
    <citation type="journal article" date="2015" name="Genome Announc.">
        <title>Expanding the biotechnology potential of lactobacilli through comparative genomics of 213 strains and associated genera.</title>
        <authorList>
            <person name="Sun Z."/>
            <person name="Harris H.M."/>
            <person name="McCann A."/>
            <person name="Guo C."/>
            <person name="Argimon S."/>
            <person name="Zhang W."/>
            <person name="Yang X."/>
            <person name="Jeffery I.B."/>
            <person name="Cooney J.C."/>
            <person name="Kagawa T.F."/>
            <person name="Liu W."/>
            <person name="Song Y."/>
            <person name="Salvetti E."/>
            <person name="Wrobel A."/>
            <person name="Rasinkangas P."/>
            <person name="Parkhill J."/>
            <person name="Rea M.C."/>
            <person name="O'Sullivan O."/>
            <person name="Ritari J."/>
            <person name="Douillard F.P."/>
            <person name="Paul Ross R."/>
            <person name="Yang R."/>
            <person name="Briner A.E."/>
            <person name="Felis G.E."/>
            <person name="de Vos W.M."/>
            <person name="Barrangou R."/>
            <person name="Klaenhammer T.R."/>
            <person name="Caufield P.W."/>
            <person name="Cui Y."/>
            <person name="Zhang H."/>
            <person name="O'Toole P.W."/>
        </authorList>
    </citation>
    <scope>NUCLEOTIDE SEQUENCE [LARGE SCALE GENOMIC DNA]</scope>
    <source>
        <strain evidence="2 3">DSM 13345</strain>
    </source>
</reference>
<name>A0A0R1NPK7_LIMMU</name>
<dbReference type="EMBL" id="AZEQ01000051">
    <property type="protein sequence ID" value="KRL21852.1"/>
    <property type="molecule type" value="Genomic_DNA"/>
</dbReference>
<dbReference type="InterPro" id="IPR024047">
    <property type="entry name" value="MM3350-like_sf"/>
</dbReference>
<proteinExistence type="predicted"/>
<dbReference type="PATRIC" id="fig|1423771.3.peg.1747"/>
<accession>A0A0R1NPK7</accession>
<evidence type="ECO:0000313" key="2">
    <source>
        <dbReference type="EMBL" id="KRL21852.1"/>
    </source>
</evidence>
<dbReference type="InterPro" id="IPR012912">
    <property type="entry name" value="Plasmid_pRiA4b_Orf3-like"/>
</dbReference>
<gene>
    <name evidence="2" type="ORF">FC47_GL001699</name>
</gene>
<dbReference type="Gene3D" id="3.10.290.30">
    <property type="entry name" value="MM3350-like"/>
    <property type="match status" value="1"/>
</dbReference>
<sequence length="236" mass="27850">MEETDMAKPIPTYIIKAELKDFRSPATWRRFKIKKNLPITELAYYLEIMFEMYAEHQYDFTYQSDDGLVVMVNNPEEYSMVPSFPGGPKIKYIGLNDFRLNYFNVGDEFLFRYDFGDGWEIKLKIEKLDDQNELSAKNLPRIIVGKGFGIVENVGGVDALKEFGRDLKRSDDQLNDFGTMLPEPLFDVADVFTLNYYNQDELNWRLKRLIRYYRQAYDGIEISNHAIDLIERYYPD</sequence>
<dbReference type="Pfam" id="PF07929">
    <property type="entry name" value="PRiA4_ORF3"/>
    <property type="match status" value="1"/>
</dbReference>
<protein>
    <recommendedName>
        <fullName evidence="1">Plasmid pRiA4b Orf3-like domain-containing protein</fullName>
    </recommendedName>
</protein>